<dbReference type="EMBL" id="AP028955">
    <property type="protein sequence ID" value="BET39088.1"/>
    <property type="molecule type" value="Genomic_DNA"/>
</dbReference>
<feature type="transmembrane region" description="Helical" evidence="1">
    <location>
        <begin position="77"/>
        <end position="100"/>
    </location>
</feature>
<evidence type="ECO:0000256" key="1">
    <source>
        <dbReference type="SAM" id="Phobius"/>
    </source>
</evidence>
<keyword evidence="1" id="KW-0472">Membrane</keyword>
<feature type="transmembrane region" description="Helical" evidence="1">
    <location>
        <begin position="112"/>
        <end position="132"/>
    </location>
</feature>
<organism evidence="2 3">
    <name type="scientific">Spiroplasma ixodetis</name>
    <dbReference type="NCBI Taxonomy" id="2141"/>
    <lineage>
        <taxon>Bacteria</taxon>
        <taxon>Bacillati</taxon>
        <taxon>Mycoplasmatota</taxon>
        <taxon>Mollicutes</taxon>
        <taxon>Entomoplasmatales</taxon>
        <taxon>Spiroplasmataceae</taxon>
        <taxon>Spiroplasma</taxon>
    </lineage>
</organism>
<gene>
    <name evidence="2" type="ORF">SAP269_16770</name>
</gene>
<sequence length="193" mass="22143">MYRFRSIKYLAMTGIITGLLVTIGYCSTFLFGWAITSLFGGNSTLQLFDAVFIPFCAFFEGPMLLFAGPIAGGIFDLISGVKIVVIPITIFIRILMFFVIKLLINKSWLSTIYTFFFADILLLIYPLSYLVIYQDYAITVNELITDSIQAIFAYFVAVPLYYTLSKNKIRSNYSFWNDQEFDYLKNKKITVLK</sequence>
<feature type="transmembrane region" description="Helical" evidence="1">
    <location>
        <begin position="144"/>
        <end position="164"/>
    </location>
</feature>
<dbReference type="NCBIfam" id="TIGR04522">
    <property type="entry name" value="EcfS_MSC_0063"/>
    <property type="match status" value="1"/>
</dbReference>
<dbReference type="RefSeq" id="WP_353305959.1">
    <property type="nucleotide sequence ID" value="NZ_AP028955.1"/>
</dbReference>
<feature type="transmembrane region" description="Helical" evidence="1">
    <location>
        <begin position="12"/>
        <end position="35"/>
    </location>
</feature>
<evidence type="ECO:0000313" key="2">
    <source>
        <dbReference type="EMBL" id="BET39088.1"/>
    </source>
</evidence>
<keyword evidence="1" id="KW-0812">Transmembrane</keyword>
<dbReference type="Proteomes" id="UP001473424">
    <property type="component" value="Chromosome"/>
</dbReference>
<keyword evidence="1" id="KW-1133">Transmembrane helix</keyword>
<proteinExistence type="predicted"/>
<dbReference type="InterPro" id="IPR030945">
    <property type="entry name" value="EcfS_MSC_0063"/>
</dbReference>
<protein>
    <submittedName>
        <fullName evidence="2">Membrane protein</fullName>
    </submittedName>
</protein>
<keyword evidence="3" id="KW-1185">Reference proteome</keyword>
<evidence type="ECO:0000313" key="3">
    <source>
        <dbReference type="Proteomes" id="UP001473424"/>
    </source>
</evidence>
<dbReference type="Gene3D" id="1.10.1760.20">
    <property type="match status" value="1"/>
</dbReference>
<accession>A0ABN7BVW0</accession>
<name>A0ABN7BVW0_9MOLU</name>
<feature type="transmembrane region" description="Helical" evidence="1">
    <location>
        <begin position="47"/>
        <end position="71"/>
    </location>
</feature>
<reference evidence="3" key="1">
    <citation type="journal article" date="2024" name="FEMS Microbiol. Lett.">
        <title>Genomic insights into Spiroplasma endosymbionts that induce male-killing and protective phenotypes in the pea aphid.</title>
        <authorList>
            <person name="Arai H."/>
            <person name="Legeai F."/>
            <person name="Kageyama D."/>
            <person name="Sugio A."/>
            <person name="Simon J.C."/>
        </authorList>
    </citation>
    <scope>NUCLEOTIDE SEQUENCE [LARGE SCALE GENOMIC DNA]</scope>
    <source>
        <strain evidence="3">sAp269</strain>
    </source>
</reference>